<evidence type="ECO:0000256" key="1">
    <source>
        <dbReference type="SAM" id="MobiDB-lite"/>
    </source>
</evidence>
<keyword evidence="3" id="KW-1185">Reference proteome</keyword>
<name>A0ABS8TCD9_DATST</name>
<protein>
    <submittedName>
        <fullName evidence="2">Uncharacterized protein</fullName>
    </submittedName>
</protein>
<comment type="caution">
    <text evidence="2">The sequence shown here is derived from an EMBL/GenBank/DDBJ whole genome shotgun (WGS) entry which is preliminary data.</text>
</comment>
<accession>A0ABS8TCD9</accession>
<dbReference type="Proteomes" id="UP000823775">
    <property type="component" value="Unassembled WGS sequence"/>
</dbReference>
<feature type="region of interest" description="Disordered" evidence="1">
    <location>
        <begin position="1"/>
        <end position="35"/>
    </location>
</feature>
<dbReference type="EMBL" id="JACEIK010001307">
    <property type="protein sequence ID" value="MCD7468197.1"/>
    <property type="molecule type" value="Genomic_DNA"/>
</dbReference>
<evidence type="ECO:0000313" key="2">
    <source>
        <dbReference type="EMBL" id="MCD7468197.1"/>
    </source>
</evidence>
<organism evidence="2 3">
    <name type="scientific">Datura stramonium</name>
    <name type="common">Jimsonweed</name>
    <name type="synonym">Common thornapple</name>
    <dbReference type="NCBI Taxonomy" id="4076"/>
    <lineage>
        <taxon>Eukaryota</taxon>
        <taxon>Viridiplantae</taxon>
        <taxon>Streptophyta</taxon>
        <taxon>Embryophyta</taxon>
        <taxon>Tracheophyta</taxon>
        <taxon>Spermatophyta</taxon>
        <taxon>Magnoliopsida</taxon>
        <taxon>eudicotyledons</taxon>
        <taxon>Gunneridae</taxon>
        <taxon>Pentapetalae</taxon>
        <taxon>asterids</taxon>
        <taxon>lamiids</taxon>
        <taxon>Solanales</taxon>
        <taxon>Solanaceae</taxon>
        <taxon>Solanoideae</taxon>
        <taxon>Datureae</taxon>
        <taxon>Datura</taxon>
    </lineage>
</organism>
<reference evidence="2 3" key="1">
    <citation type="journal article" date="2021" name="BMC Genomics">
        <title>Datura genome reveals duplications of psychoactive alkaloid biosynthetic genes and high mutation rate following tissue culture.</title>
        <authorList>
            <person name="Rajewski A."/>
            <person name="Carter-House D."/>
            <person name="Stajich J."/>
            <person name="Litt A."/>
        </authorList>
    </citation>
    <scope>NUCLEOTIDE SEQUENCE [LARGE SCALE GENOMIC DNA]</scope>
    <source>
        <strain evidence="2">AR-01</strain>
    </source>
</reference>
<proteinExistence type="predicted"/>
<evidence type="ECO:0000313" key="3">
    <source>
        <dbReference type="Proteomes" id="UP000823775"/>
    </source>
</evidence>
<feature type="compositionally biased region" description="Low complexity" evidence="1">
    <location>
        <begin position="24"/>
        <end position="33"/>
    </location>
</feature>
<gene>
    <name evidence="2" type="ORF">HAX54_006172</name>
</gene>
<feature type="non-terminal residue" evidence="2">
    <location>
        <position position="58"/>
    </location>
</feature>
<sequence>MASKGKDVVVVEPSLKRNRKGKKGASSSASKAGPLRRFWSKSGRASWAYLVQHSKRSQ</sequence>